<dbReference type="InterPro" id="IPR036388">
    <property type="entry name" value="WH-like_DNA-bd_sf"/>
</dbReference>
<dbReference type="Pfam" id="PF03965">
    <property type="entry name" value="Penicillinase_R"/>
    <property type="match status" value="1"/>
</dbReference>
<comment type="caution">
    <text evidence="6">The sequence shown here is derived from an EMBL/GenBank/DDBJ whole genome shotgun (WGS) entry which is preliminary data.</text>
</comment>
<dbReference type="EMBL" id="JAEACQ010000317">
    <property type="protein sequence ID" value="MBL7632388.1"/>
    <property type="molecule type" value="Genomic_DNA"/>
</dbReference>
<dbReference type="Gene3D" id="1.10.10.10">
    <property type="entry name" value="Winged helix-like DNA-binding domain superfamily/Winged helix DNA-binding domain"/>
    <property type="match status" value="1"/>
</dbReference>
<evidence type="ECO:0000256" key="2">
    <source>
        <dbReference type="ARBA" id="ARBA00023015"/>
    </source>
</evidence>
<dbReference type="Proteomes" id="UP000604475">
    <property type="component" value="Unassembled WGS sequence"/>
</dbReference>
<proteinExistence type="inferred from homology"/>
<dbReference type="InterPro" id="IPR036390">
    <property type="entry name" value="WH_DNA-bd_sf"/>
</dbReference>
<sequence length="156" mass="17315">MFSTLLARGGETVVHGLGALEAAVMDLLWSASEPRTVRAVVDELQQRRQIAYTTVMTVMDNLHRKGWLRRELVGRAYLYEPVRSQEEHSAELMGEALAHSLDPATTLIHFVERISPGEARLLRTALTRATRGAGTQGFREDASRPGQRHQPSDGPT</sequence>
<dbReference type="GO" id="GO:0045892">
    <property type="term" value="P:negative regulation of DNA-templated transcription"/>
    <property type="evidence" value="ECO:0007669"/>
    <property type="project" value="InterPro"/>
</dbReference>
<feature type="region of interest" description="Disordered" evidence="5">
    <location>
        <begin position="130"/>
        <end position="156"/>
    </location>
</feature>
<evidence type="ECO:0000313" key="6">
    <source>
        <dbReference type="EMBL" id="MBL7632388.1"/>
    </source>
</evidence>
<evidence type="ECO:0000256" key="5">
    <source>
        <dbReference type="SAM" id="MobiDB-lite"/>
    </source>
</evidence>
<evidence type="ECO:0000256" key="3">
    <source>
        <dbReference type="ARBA" id="ARBA00023125"/>
    </source>
</evidence>
<evidence type="ECO:0000256" key="1">
    <source>
        <dbReference type="ARBA" id="ARBA00011046"/>
    </source>
</evidence>
<protein>
    <submittedName>
        <fullName evidence="6">BlaI/MecI/CopY family transcriptional regulator</fullName>
    </submittedName>
</protein>
<dbReference type="Gene3D" id="6.10.140.850">
    <property type="match status" value="1"/>
</dbReference>
<dbReference type="AlphaFoldDB" id="A0A937RHL6"/>
<dbReference type="GO" id="GO:0003677">
    <property type="term" value="F:DNA binding"/>
    <property type="evidence" value="ECO:0007669"/>
    <property type="project" value="UniProtKB-KW"/>
</dbReference>
<keyword evidence="4" id="KW-0804">Transcription</keyword>
<dbReference type="SUPFAM" id="SSF46785">
    <property type="entry name" value="Winged helix' DNA-binding domain"/>
    <property type="match status" value="1"/>
</dbReference>
<evidence type="ECO:0000313" key="7">
    <source>
        <dbReference type="Proteomes" id="UP000604475"/>
    </source>
</evidence>
<keyword evidence="7" id="KW-1185">Reference proteome</keyword>
<organism evidence="6 7">
    <name type="scientific">Frankia nepalensis</name>
    <dbReference type="NCBI Taxonomy" id="1836974"/>
    <lineage>
        <taxon>Bacteria</taxon>
        <taxon>Bacillati</taxon>
        <taxon>Actinomycetota</taxon>
        <taxon>Actinomycetes</taxon>
        <taxon>Frankiales</taxon>
        <taxon>Frankiaceae</taxon>
        <taxon>Frankia</taxon>
    </lineage>
</organism>
<keyword evidence="3" id="KW-0238">DNA-binding</keyword>
<gene>
    <name evidence="6" type="ORF">I7412_35585</name>
</gene>
<comment type="similarity">
    <text evidence="1">Belongs to the BlaI transcriptional regulatory family.</text>
</comment>
<keyword evidence="2" id="KW-0805">Transcription regulation</keyword>
<name>A0A937RHL6_9ACTN</name>
<reference evidence="6" key="1">
    <citation type="submission" date="2020-12" db="EMBL/GenBank/DDBJ databases">
        <title>Genomic characterization of non-nitrogen-fixing Frankia strains.</title>
        <authorList>
            <person name="Carlos-Shanley C."/>
            <person name="Guerra T."/>
            <person name="Hahn D."/>
        </authorList>
    </citation>
    <scope>NUCLEOTIDE SEQUENCE</scope>
    <source>
        <strain evidence="6">CN6</strain>
    </source>
</reference>
<accession>A0A937RHL6</accession>
<evidence type="ECO:0000256" key="4">
    <source>
        <dbReference type="ARBA" id="ARBA00023163"/>
    </source>
</evidence>
<dbReference type="InterPro" id="IPR005650">
    <property type="entry name" value="BlaI_family"/>
</dbReference>